<dbReference type="OMA" id="GWTKDMV"/>
<evidence type="ECO:0000313" key="6">
    <source>
        <dbReference type="EMBL" id="RZC43799.1"/>
    </source>
</evidence>
<keyword evidence="7" id="KW-1185">Reference proteome</keyword>
<dbReference type="GO" id="GO:0017025">
    <property type="term" value="F:TBP-class protein binding"/>
    <property type="evidence" value="ECO:0007669"/>
    <property type="project" value="InterPro"/>
</dbReference>
<gene>
    <name evidence="6" type="ORF">C5167_036744</name>
</gene>
<evidence type="ECO:0000256" key="2">
    <source>
        <dbReference type="ARBA" id="ARBA00022833"/>
    </source>
</evidence>
<protein>
    <recommendedName>
        <fullName evidence="8">TFIIB-type domain-containing protein</fullName>
    </recommendedName>
</protein>
<dbReference type="AlphaFoldDB" id="A0A4Y7I8R7"/>
<dbReference type="EMBL" id="CM010715">
    <property type="protein sequence ID" value="RZC43799.1"/>
    <property type="molecule type" value="Genomic_DNA"/>
</dbReference>
<dbReference type="Pfam" id="PF00382">
    <property type="entry name" value="TFIIB"/>
    <property type="match status" value="1"/>
</dbReference>
<proteinExistence type="predicted"/>
<dbReference type="InterPro" id="IPR013150">
    <property type="entry name" value="TFIIB_cyclin"/>
</dbReference>
<feature type="domain" description="Transcription factor TFIIB cyclin-like" evidence="4">
    <location>
        <begin position="63"/>
        <end position="146"/>
    </location>
</feature>
<evidence type="ECO:0000256" key="1">
    <source>
        <dbReference type="ARBA" id="ARBA00022771"/>
    </source>
</evidence>
<dbReference type="Proteomes" id="UP000316621">
    <property type="component" value="Chromosome 1"/>
</dbReference>
<dbReference type="Pfam" id="PF21886">
    <property type="entry name" value="BRF2-like_C_cyclin_rpt"/>
    <property type="match status" value="1"/>
</dbReference>
<organism evidence="6 7">
    <name type="scientific">Papaver somniferum</name>
    <name type="common">Opium poppy</name>
    <dbReference type="NCBI Taxonomy" id="3469"/>
    <lineage>
        <taxon>Eukaryota</taxon>
        <taxon>Viridiplantae</taxon>
        <taxon>Streptophyta</taxon>
        <taxon>Embryophyta</taxon>
        <taxon>Tracheophyta</taxon>
        <taxon>Spermatophyta</taxon>
        <taxon>Magnoliopsida</taxon>
        <taxon>Ranunculales</taxon>
        <taxon>Papaveraceae</taxon>
        <taxon>Papaveroideae</taxon>
        <taxon>Papaver</taxon>
    </lineage>
</organism>
<dbReference type="InterPro" id="IPR053340">
    <property type="entry name" value="PTF2"/>
</dbReference>
<dbReference type="InterPro" id="IPR054078">
    <property type="entry name" value="BRF2-like_C"/>
</dbReference>
<evidence type="ECO:0000313" key="7">
    <source>
        <dbReference type="Proteomes" id="UP000316621"/>
    </source>
</evidence>
<dbReference type="Gene3D" id="1.10.472.10">
    <property type="entry name" value="Cyclin-like"/>
    <property type="match status" value="1"/>
</dbReference>
<dbReference type="GO" id="GO:0008270">
    <property type="term" value="F:zinc ion binding"/>
    <property type="evidence" value="ECO:0007669"/>
    <property type="project" value="UniProtKB-KW"/>
</dbReference>
<feature type="region of interest" description="Disordered" evidence="3">
    <location>
        <begin position="372"/>
        <end position="392"/>
    </location>
</feature>
<dbReference type="Gene3D" id="1.10.472.170">
    <property type="match status" value="1"/>
</dbReference>
<name>A0A4Y7I8R7_PAPSO</name>
<evidence type="ECO:0008006" key="8">
    <source>
        <dbReference type="Google" id="ProtNLM"/>
    </source>
</evidence>
<keyword evidence="1" id="KW-0863">Zinc-finger</keyword>
<evidence type="ECO:0000259" key="4">
    <source>
        <dbReference type="Pfam" id="PF00382"/>
    </source>
</evidence>
<dbReference type="STRING" id="3469.A0A4Y7I8R7"/>
<dbReference type="CDD" id="cd00043">
    <property type="entry name" value="CYCLIN_SF"/>
    <property type="match status" value="1"/>
</dbReference>
<dbReference type="InterPro" id="IPR036915">
    <property type="entry name" value="Cyclin-like_sf"/>
</dbReference>
<keyword evidence="2" id="KW-0862">Zinc</keyword>
<dbReference type="PANTHER" id="PTHR48428:SF1">
    <property type="entry name" value="PLANT-SPECIFIC TFIIB-RELATED PROTEIN PTF2"/>
    <property type="match status" value="1"/>
</dbReference>
<reference evidence="6 7" key="1">
    <citation type="journal article" date="2018" name="Science">
        <title>The opium poppy genome and morphinan production.</title>
        <authorList>
            <person name="Guo L."/>
            <person name="Winzer T."/>
            <person name="Yang X."/>
            <person name="Li Y."/>
            <person name="Ning Z."/>
            <person name="He Z."/>
            <person name="Teodor R."/>
            <person name="Lu Y."/>
            <person name="Bowser T.A."/>
            <person name="Graham I.A."/>
            <person name="Ye K."/>
        </authorList>
    </citation>
    <scope>NUCLEOTIDE SEQUENCE [LARGE SCALE GENOMIC DNA]</scope>
    <source>
        <strain evidence="7">cv. HN1</strain>
        <tissue evidence="6">Leaves</tissue>
    </source>
</reference>
<evidence type="ECO:0000259" key="5">
    <source>
        <dbReference type="Pfam" id="PF21886"/>
    </source>
</evidence>
<dbReference type="PANTHER" id="PTHR48428">
    <property type="entry name" value="PLANT-SPECIFIC TFIIB-RELATED PROTEIN PTF2"/>
    <property type="match status" value="1"/>
</dbReference>
<keyword evidence="1" id="KW-0479">Metal-binding</keyword>
<dbReference type="OrthoDB" id="511529at2759"/>
<dbReference type="SUPFAM" id="SSF47954">
    <property type="entry name" value="Cyclin-like"/>
    <property type="match status" value="1"/>
</dbReference>
<feature type="domain" description="BRF2-like C-terminal" evidence="5">
    <location>
        <begin position="168"/>
        <end position="284"/>
    </location>
</feature>
<sequence length="542" mass="61627">MSSCFCKNCKKNTVIRDDITDNLVCETCGLVQSIGDNLVQSFGGLSDFDGTYVRVGDDYTYKENKIHNAKNDIKEITDRFQFSSRKTIEVEQMIDEITEGEFGAGRWFSILVGACSYVVRRRDNLPLSMREVASVIACDYHELGRMVLRVVDFLDLKLPEFDIVAFFEFSLKHSHSFAQVSEEKKDEMVKQGTFLVQCLVKWFVTTGRQPNPIVAAIMVFVAELNQVKVQIEDIAKEVHAGVNTSKRRHGELLQILVKVGQPLPWGKNLTVKNVVNNAPSILRYMELKSRVKPSEKSKNIKNFRSEFEEIICGCLSKEMEFTEDGSYIGDDLQYYNVEDRSVTLSESVTDLDKLKISQDCLSKIYTKFSNDGTSPEAMAEKEEEHPRKRRKELGLQSAQDWWRGNSELSEKLSLREVLEKNVGYNNLPPSFVANKIACQRRREKINAARFRIGETMGKPASSELKNGKEMPYGAKGGNMDWEDCIIEILLLHRVKEEEIEKGHYSTLLDLHVFDSVNASKMFANAKRQRTEDLVANLINGGG</sequence>
<accession>A0A4Y7I8R7</accession>
<evidence type="ECO:0000256" key="3">
    <source>
        <dbReference type="SAM" id="MobiDB-lite"/>
    </source>
</evidence>
<dbReference type="Gramene" id="RZC43799">
    <property type="protein sequence ID" value="RZC43799"/>
    <property type="gene ID" value="C5167_036744"/>
</dbReference>